<feature type="compositionally biased region" description="Basic and acidic residues" evidence="10">
    <location>
        <begin position="335"/>
        <end position="344"/>
    </location>
</feature>
<keyword evidence="7 9" id="KW-0675">Receptor</keyword>
<dbReference type="PRINTS" id="PR01157">
    <property type="entry name" value="P2YPURNOCPTR"/>
</dbReference>
<dbReference type="PANTHER" id="PTHR24233">
    <property type="entry name" value="P2Y PURINOCEPTOR-RELATED G-PROTEIN COUPLED RECEPTOR"/>
    <property type="match status" value="1"/>
</dbReference>
<keyword evidence="3 9" id="KW-0812">Transmembrane</keyword>
<keyword evidence="4 11" id="KW-1133">Transmembrane helix</keyword>
<evidence type="ECO:0000256" key="9">
    <source>
        <dbReference type="RuleBase" id="RU000688"/>
    </source>
</evidence>
<evidence type="ECO:0000256" key="3">
    <source>
        <dbReference type="ARBA" id="ARBA00022692"/>
    </source>
</evidence>
<dbReference type="InterPro" id="IPR000276">
    <property type="entry name" value="GPCR_Rhodpsn"/>
</dbReference>
<keyword evidence="14" id="KW-1185">Reference proteome</keyword>
<feature type="region of interest" description="Disordered" evidence="10">
    <location>
        <begin position="323"/>
        <end position="349"/>
    </location>
</feature>
<dbReference type="SUPFAM" id="SSF81321">
    <property type="entry name" value="Family A G protein-coupled receptor-like"/>
    <property type="match status" value="1"/>
</dbReference>
<name>A0AAQ4S4B6_GASAC</name>
<keyword evidence="2" id="KW-1003">Cell membrane</keyword>
<feature type="transmembrane region" description="Helical" evidence="11">
    <location>
        <begin position="151"/>
        <end position="173"/>
    </location>
</feature>
<dbReference type="Ensembl" id="ENSGACT00000041659.1">
    <property type="protein sequence ID" value="ENSGACP00000070012.1"/>
    <property type="gene ID" value="ENSGACG00000004919.2"/>
</dbReference>
<comment type="subcellular location">
    <subcellularLocation>
        <location evidence="1">Cell membrane</location>
        <topology evidence="1">Multi-pass membrane protein</topology>
    </subcellularLocation>
</comment>
<evidence type="ECO:0000256" key="1">
    <source>
        <dbReference type="ARBA" id="ARBA00004651"/>
    </source>
</evidence>
<evidence type="ECO:0000256" key="5">
    <source>
        <dbReference type="ARBA" id="ARBA00023040"/>
    </source>
</evidence>
<reference evidence="13 14" key="1">
    <citation type="journal article" date="2021" name="G3 (Bethesda)">
        <title>Improved contiguity of the threespine stickleback genome using long-read sequencing.</title>
        <authorList>
            <person name="Nath S."/>
            <person name="Shaw D.E."/>
            <person name="White M.A."/>
        </authorList>
    </citation>
    <scope>NUCLEOTIDE SEQUENCE [LARGE SCALE GENOMIC DNA]</scope>
    <source>
        <strain evidence="13 14">Lake Benthic</strain>
    </source>
</reference>
<dbReference type="PRINTS" id="PR00237">
    <property type="entry name" value="GPCRRHODOPSN"/>
</dbReference>
<feature type="transmembrane region" description="Helical" evidence="11">
    <location>
        <begin position="208"/>
        <end position="227"/>
    </location>
</feature>
<dbReference type="GO" id="GO:0045028">
    <property type="term" value="F:G protein-coupled purinergic nucleotide receptor activity"/>
    <property type="evidence" value="ECO:0007669"/>
    <property type="project" value="TreeGrafter"/>
</dbReference>
<organism evidence="13 14">
    <name type="scientific">Gasterosteus aculeatus aculeatus</name>
    <name type="common">three-spined stickleback</name>
    <dbReference type="NCBI Taxonomy" id="481459"/>
    <lineage>
        <taxon>Eukaryota</taxon>
        <taxon>Metazoa</taxon>
        <taxon>Chordata</taxon>
        <taxon>Craniata</taxon>
        <taxon>Vertebrata</taxon>
        <taxon>Euteleostomi</taxon>
        <taxon>Actinopterygii</taxon>
        <taxon>Neopterygii</taxon>
        <taxon>Teleostei</taxon>
        <taxon>Neoteleostei</taxon>
        <taxon>Acanthomorphata</taxon>
        <taxon>Eupercaria</taxon>
        <taxon>Perciformes</taxon>
        <taxon>Cottioidei</taxon>
        <taxon>Gasterosteales</taxon>
        <taxon>Gasterosteidae</taxon>
        <taxon>Gasterosteus</taxon>
    </lineage>
</organism>
<evidence type="ECO:0000259" key="12">
    <source>
        <dbReference type="PROSITE" id="PS50262"/>
    </source>
</evidence>
<dbReference type="Gene3D" id="1.20.1070.10">
    <property type="entry name" value="Rhodopsin 7-helix transmembrane proteins"/>
    <property type="match status" value="1"/>
</dbReference>
<evidence type="ECO:0000256" key="10">
    <source>
        <dbReference type="SAM" id="MobiDB-lite"/>
    </source>
</evidence>
<accession>A0AAQ4S4B6</accession>
<protein>
    <recommendedName>
        <fullName evidence="12">G-protein coupled receptors family 1 profile domain-containing protein</fullName>
    </recommendedName>
</protein>
<feature type="transmembrane region" description="Helical" evidence="11">
    <location>
        <begin position="73"/>
        <end position="93"/>
    </location>
</feature>
<feature type="transmembrane region" description="Helical" evidence="11">
    <location>
        <begin position="33"/>
        <end position="52"/>
    </location>
</feature>
<dbReference type="Proteomes" id="UP000007635">
    <property type="component" value="Chromosome I"/>
</dbReference>
<dbReference type="AlphaFoldDB" id="A0AAQ4S4B6"/>
<dbReference type="GeneID" id="120825946"/>
<dbReference type="PROSITE" id="PS00237">
    <property type="entry name" value="G_PROTEIN_RECEP_F1_1"/>
    <property type="match status" value="1"/>
</dbReference>
<evidence type="ECO:0000256" key="7">
    <source>
        <dbReference type="ARBA" id="ARBA00023170"/>
    </source>
</evidence>
<keyword evidence="5 9" id="KW-0297">G-protein coupled receptor</keyword>
<feature type="transmembrane region" description="Helical" evidence="11">
    <location>
        <begin position="113"/>
        <end position="131"/>
    </location>
</feature>
<dbReference type="PANTHER" id="PTHR24233:SF11">
    <property type="entry name" value="P2Y PURINOCEPTOR 14-LIKE"/>
    <property type="match status" value="1"/>
</dbReference>
<sequence>MSDLGDLEASLESNLTNGSAAADCGRVDEPARIFFLLVYTLVFLVGLLLNGFTLKVYYCRAGRQPRGSDVVTVYLKNLAAADFLVSLCLPARIANYATGFVAVRRVYCTFGASAFYLNMYASILFMGYIAANRYLKIVHPLGTHFLQTVRAAHAITVATWLLLLAPVGVYVVMSLLTEEPPASLPAFPSCNLLHSAVLHRLYQVVHSASAALFLLVLVSLVFFYRGVSHRLAAAQRRQPASSGSRKLAKSRRNMLVLVSVFCACFVPYHLVRIPYAFLGGWRRCSQAFFYLKELTVMVSILSVCLDPLIYFLFCKAFRAQFSPGRRPSSTQGTNGERRSSDPRVKGGGRFSLATSTKLIGAL</sequence>
<dbReference type="InterPro" id="IPR017452">
    <property type="entry name" value="GPCR_Rhodpsn_7TM"/>
</dbReference>
<reference evidence="13" key="3">
    <citation type="submission" date="2025-09" db="UniProtKB">
        <authorList>
            <consortium name="Ensembl"/>
        </authorList>
    </citation>
    <scope>IDENTIFICATION</scope>
</reference>
<dbReference type="GeneTree" id="ENSGT01110000267167"/>
<dbReference type="KEGG" id="gat:120825946"/>
<dbReference type="RefSeq" id="XP_040043786.1">
    <property type="nucleotide sequence ID" value="XM_040187852.1"/>
</dbReference>
<dbReference type="Pfam" id="PF00001">
    <property type="entry name" value="7tm_1"/>
    <property type="match status" value="1"/>
</dbReference>
<evidence type="ECO:0000256" key="11">
    <source>
        <dbReference type="SAM" id="Phobius"/>
    </source>
</evidence>
<reference evidence="13" key="2">
    <citation type="submission" date="2025-08" db="UniProtKB">
        <authorList>
            <consortium name="Ensembl"/>
        </authorList>
    </citation>
    <scope>IDENTIFICATION</scope>
</reference>
<keyword evidence="6 11" id="KW-0472">Membrane</keyword>
<feature type="transmembrane region" description="Helical" evidence="11">
    <location>
        <begin position="294"/>
        <end position="313"/>
    </location>
</feature>
<evidence type="ECO:0000313" key="14">
    <source>
        <dbReference type="Proteomes" id="UP000007635"/>
    </source>
</evidence>
<evidence type="ECO:0000256" key="4">
    <source>
        <dbReference type="ARBA" id="ARBA00022989"/>
    </source>
</evidence>
<evidence type="ECO:0000256" key="2">
    <source>
        <dbReference type="ARBA" id="ARBA00022475"/>
    </source>
</evidence>
<evidence type="ECO:0000256" key="8">
    <source>
        <dbReference type="ARBA" id="ARBA00023224"/>
    </source>
</evidence>
<feature type="domain" description="G-protein coupled receptors family 1 profile" evidence="12">
    <location>
        <begin position="49"/>
        <end position="310"/>
    </location>
</feature>
<dbReference type="GO" id="GO:0005886">
    <property type="term" value="C:plasma membrane"/>
    <property type="evidence" value="ECO:0007669"/>
    <property type="project" value="UniProtKB-SubCell"/>
</dbReference>
<dbReference type="PROSITE" id="PS50262">
    <property type="entry name" value="G_PROTEIN_RECEP_F1_2"/>
    <property type="match status" value="1"/>
</dbReference>
<feature type="transmembrane region" description="Helical" evidence="11">
    <location>
        <begin position="254"/>
        <end position="274"/>
    </location>
</feature>
<dbReference type="CDD" id="cd14982">
    <property type="entry name" value="7tmA_purinoceptor-like"/>
    <property type="match status" value="1"/>
</dbReference>
<evidence type="ECO:0000313" key="13">
    <source>
        <dbReference type="Ensembl" id="ENSGACP00000070012.1"/>
    </source>
</evidence>
<evidence type="ECO:0000256" key="6">
    <source>
        <dbReference type="ARBA" id="ARBA00023136"/>
    </source>
</evidence>
<proteinExistence type="inferred from homology"/>
<comment type="similarity">
    <text evidence="9">Belongs to the G-protein coupled receptor 1 family.</text>
</comment>
<keyword evidence="8 9" id="KW-0807">Transducer</keyword>